<sequence>MKIQRLGWAGIKIETGGLTILVDAVEHYAASRFFVIDTKDADYTFSDDTQADYAVITHLHTDHYDAGLIRKCLKPEGKLVCSSLFSDQLRADGFDNLVVLSWEEVFDAGAVQFTPVFAMDGFGDQQVSWVIEDSTHRILHGGDTIWHNQFWKIGAQYQGFDAVFLPVNGVLMHFKKPESGGPATLTPEQAIGAAVILGAKVLIPIHYGFNLPGVYEEYPNVVPRLKEIAAGRGLPLSFLQPGAYLEPQATLQEANN</sequence>
<dbReference type="PANTHER" id="PTHR43546">
    <property type="entry name" value="UPF0173 METAL-DEPENDENT HYDROLASE MJ1163-RELATED"/>
    <property type="match status" value="1"/>
</dbReference>
<reference evidence="2 3" key="1">
    <citation type="submission" date="2024-06" db="EMBL/GenBank/DDBJ databases">
        <title>Chitinophaga defluvii sp. nov., isolated from municipal sewage.</title>
        <authorList>
            <person name="Zhang L."/>
        </authorList>
    </citation>
    <scope>NUCLEOTIDE SEQUENCE [LARGE SCALE GENOMIC DNA]</scope>
    <source>
        <strain evidence="2 3">H8</strain>
    </source>
</reference>
<keyword evidence="3" id="KW-1185">Reference proteome</keyword>
<gene>
    <name evidence="2" type="ORF">ABR189_21585</name>
</gene>
<evidence type="ECO:0000313" key="2">
    <source>
        <dbReference type="EMBL" id="MET6999996.1"/>
    </source>
</evidence>
<accession>A0ABV2TAE5</accession>
<dbReference type="Gene3D" id="3.60.15.10">
    <property type="entry name" value="Ribonuclease Z/Hydroxyacylglutathione hydrolase-like"/>
    <property type="match status" value="1"/>
</dbReference>
<dbReference type="InterPro" id="IPR001279">
    <property type="entry name" value="Metallo-B-lactamas"/>
</dbReference>
<evidence type="ECO:0000313" key="3">
    <source>
        <dbReference type="Proteomes" id="UP001549749"/>
    </source>
</evidence>
<name>A0ABV2TAE5_9BACT</name>
<protein>
    <submittedName>
        <fullName evidence="2">MBL fold metallo-hydrolase</fullName>
    </submittedName>
</protein>
<dbReference type="Pfam" id="PF12706">
    <property type="entry name" value="Lactamase_B_2"/>
    <property type="match status" value="1"/>
</dbReference>
<comment type="caution">
    <text evidence="2">The sequence shown here is derived from an EMBL/GenBank/DDBJ whole genome shotgun (WGS) entry which is preliminary data.</text>
</comment>
<dbReference type="SUPFAM" id="SSF56281">
    <property type="entry name" value="Metallo-hydrolase/oxidoreductase"/>
    <property type="match status" value="1"/>
</dbReference>
<proteinExistence type="predicted"/>
<dbReference type="InterPro" id="IPR036866">
    <property type="entry name" value="RibonucZ/Hydroxyglut_hydro"/>
</dbReference>
<dbReference type="Proteomes" id="UP001549749">
    <property type="component" value="Unassembled WGS sequence"/>
</dbReference>
<dbReference type="InterPro" id="IPR050114">
    <property type="entry name" value="UPF0173_UPF0282_UlaG_hydrolase"/>
</dbReference>
<dbReference type="EMBL" id="JBEXAC010000002">
    <property type="protein sequence ID" value="MET6999996.1"/>
    <property type="molecule type" value="Genomic_DNA"/>
</dbReference>
<organism evidence="2 3">
    <name type="scientific">Chitinophaga defluvii</name>
    <dbReference type="NCBI Taxonomy" id="3163343"/>
    <lineage>
        <taxon>Bacteria</taxon>
        <taxon>Pseudomonadati</taxon>
        <taxon>Bacteroidota</taxon>
        <taxon>Chitinophagia</taxon>
        <taxon>Chitinophagales</taxon>
        <taxon>Chitinophagaceae</taxon>
        <taxon>Chitinophaga</taxon>
    </lineage>
</organism>
<evidence type="ECO:0000259" key="1">
    <source>
        <dbReference type="Pfam" id="PF12706"/>
    </source>
</evidence>
<dbReference type="RefSeq" id="WP_354662557.1">
    <property type="nucleotide sequence ID" value="NZ_JBEXAC010000002.1"/>
</dbReference>
<dbReference type="PANTHER" id="PTHR43546:SF3">
    <property type="entry name" value="UPF0173 METAL-DEPENDENT HYDROLASE MJ1163"/>
    <property type="match status" value="1"/>
</dbReference>
<feature type="domain" description="Metallo-beta-lactamase" evidence="1">
    <location>
        <begin position="20"/>
        <end position="207"/>
    </location>
</feature>